<sequence>MYLVSPDQAKILNPLFRLMKQCEAFLLERQMIAAGDAFFCETPHPQAAVYIVAWIMHFCDSVGLDGKAVAPNVERSTYGHAQKMRAAATYGFGRVHGLGMQGWHRSEISGKMLGNPSVSETVSTYML</sequence>
<name>A0AA38NW99_9AGAR</name>
<proteinExistence type="predicted"/>
<reference evidence="1" key="1">
    <citation type="submission" date="2022-08" db="EMBL/GenBank/DDBJ databases">
        <authorList>
            <consortium name="DOE Joint Genome Institute"/>
            <person name="Min B."/>
            <person name="Riley R."/>
            <person name="Sierra-Patev S."/>
            <person name="Naranjo-Ortiz M."/>
            <person name="Looney B."/>
            <person name="Konkel Z."/>
            <person name="Slot J.C."/>
            <person name="Sakamoto Y."/>
            <person name="Steenwyk J.L."/>
            <person name="Rokas A."/>
            <person name="Carro J."/>
            <person name="Camarero S."/>
            <person name="Ferreira P."/>
            <person name="Molpeceres G."/>
            <person name="Ruiz-Duenas F.J."/>
            <person name="Serrano A."/>
            <person name="Henrissat B."/>
            <person name="Drula E."/>
            <person name="Hughes K.W."/>
            <person name="Mata J.L."/>
            <person name="Ishikawa N.K."/>
            <person name="Vargas-Isla R."/>
            <person name="Ushijima S."/>
            <person name="Smith C.A."/>
            <person name="Ahrendt S."/>
            <person name="Andreopoulos W."/>
            <person name="He G."/>
            <person name="Labutti K."/>
            <person name="Lipzen A."/>
            <person name="Ng V."/>
            <person name="Sandor L."/>
            <person name="Barry K."/>
            <person name="Martinez A.T."/>
            <person name="Xiao Y."/>
            <person name="Gibbons J.G."/>
            <person name="Terashima K."/>
            <person name="Hibbett D.S."/>
            <person name="Grigoriev I.V."/>
        </authorList>
    </citation>
    <scope>NUCLEOTIDE SEQUENCE</scope>
    <source>
        <strain evidence="1">TFB9207</strain>
    </source>
</reference>
<dbReference type="Proteomes" id="UP001163846">
    <property type="component" value="Unassembled WGS sequence"/>
</dbReference>
<organism evidence="1 2">
    <name type="scientific">Lentinula raphanica</name>
    <dbReference type="NCBI Taxonomy" id="153919"/>
    <lineage>
        <taxon>Eukaryota</taxon>
        <taxon>Fungi</taxon>
        <taxon>Dikarya</taxon>
        <taxon>Basidiomycota</taxon>
        <taxon>Agaricomycotina</taxon>
        <taxon>Agaricomycetes</taxon>
        <taxon>Agaricomycetidae</taxon>
        <taxon>Agaricales</taxon>
        <taxon>Marasmiineae</taxon>
        <taxon>Omphalotaceae</taxon>
        <taxon>Lentinula</taxon>
    </lineage>
</organism>
<dbReference type="AlphaFoldDB" id="A0AA38NW99"/>
<evidence type="ECO:0000313" key="2">
    <source>
        <dbReference type="Proteomes" id="UP001163846"/>
    </source>
</evidence>
<evidence type="ECO:0000313" key="1">
    <source>
        <dbReference type="EMBL" id="KAJ3831800.1"/>
    </source>
</evidence>
<gene>
    <name evidence="1" type="ORF">F5878DRAFT_549085</name>
</gene>
<protein>
    <submittedName>
        <fullName evidence="1">Uncharacterized protein</fullName>
    </submittedName>
</protein>
<keyword evidence="2" id="KW-1185">Reference proteome</keyword>
<comment type="caution">
    <text evidence="1">The sequence shown here is derived from an EMBL/GenBank/DDBJ whole genome shotgun (WGS) entry which is preliminary data.</text>
</comment>
<accession>A0AA38NW99</accession>
<dbReference type="EMBL" id="MU807230">
    <property type="protein sequence ID" value="KAJ3831800.1"/>
    <property type="molecule type" value="Genomic_DNA"/>
</dbReference>
<feature type="non-terminal residue" evidence="1">
    <location>
        <position position="1"/>
    </location>
</feature>